<feature type="non-terminal residue" evidence="1">
    <location>
        <position position="44"/>
    </location>
</feature>
<dbReference type="AlphaFoldDB" id="A0A381URH2"/>
<evidence type="ECO:0000313" key="1">
    <source>
        <dbReference type="EMBL" id="SVA30680.1"/>
    </source>
</evidence>
<sequence>MKKSLKTLSEPISKVFLGLLFFPFLTGLSAKSLPLHTLKLPDGF</sequence>
<reference evidence="1" key="1">
    <citation type="submission" date="2018-05" db="EMBL/GenBank/DDBJ databases">
        <authorList>
            <person name="Lanie J.A."/>
            <person name="Ng W.-L."/>
            <person name="Kazmierczak K.M."/>
            <person name="Andrzejewski T.M."/>
            <person name="Davidsen T.M."/>
            <person name="Wayne K.J."/>
            <person name="Tettelin H."/>
            <person name="Glass J.I."/>
            <person name="Rusch D."/>
            <person name="Podicherti R."/>
            <person name="Tsui H.-C.T."/>
            <person name="Winkler M.E."/>
        </authorList>
    </citation>
    <scope>NUCLEOTIDE SEQUENCE</scope>
</reference>
<protein>
    <submittedName>
        <fullName evidence="1">Uncharacterized protein</fullName>
    </submittedName>
</protein>
<organism evidence="1">
    <name type="scientific">marine metagenome</name>
    <dbReference type="NCBI Taxonomy" id="408172"/>
    <lineage>
        <taxon>unclassified sequences</taxon>
        <taxon>metagenomes</taxon>
        <taxon>ecological metagenomes</taxon>
    </lineage>
</organism>
<accession>A0A381URH2</accession>
<proteinExistence type="predicted"/>
<name>A0A381URH2_9ZZZZ</name>
<dbReference type="EMBL" id="UINC01006966">
    <property type="protein sequence ID" value="SVA30680.1"/>
    <property type="molecule type" value="Genomic_DNA"/>
</dbReference>
<gene>
    <name evidence="1" type="ORF">METZ01_LOCUS83534</name>
</gene>